<reference evidence="3" key="1">
    <citation type="submission" date="2020-11" db="EMBL/GenBank/DDBJ databases">
        <authorList>
            <person name="Tran Van P."/>
        </authorList>
    </citation>
    <scope>NUCLEOTIDE SEQUENCE</scope>
</reference>
<dbReference type="PANTHER" id="PTHR21344">
    <property type="entry name" value="RAL GTPASE-ACTIVATING PROTEIN SUBUNIT BETA"/>
    <property type="match status" value="1"/>
</dbReference>
<sequence>MYSEWTSLTESIQCPGAPSRSVLRQYPMGVGREVSVITVKHLTQNLGLTATPASPSFLLEERDVDWSMEVICHGLTLPLSDHDTLRDCVNVYCEWLSALCSLPKVSVPRPVLEDPNLYCRKMIKHLYNLFVPRHGDPPDITHKQAVLCHRVLRTLQTVAQTSANMTYETWETLLLFLLSINDTLLSPPTIKDDIGDQLCERVLSVLFEIWLLACHKCYPTPPLWKTFQEVCRRWRHRPALVDQWNRANFALAARVLKFMYGPAYADLKLPEEDANLVPANMENSTLAQTWYRMLRIMGDPVELAKAAVISDTHPFIEWSGTQESVVEPCQHPCLGVLPQAFLKAMRGISGLVDAFLGFPMELDSLISPRHGLSLPPPPPTQHSETPPPPRERRGSTGAKGNSPNLRVTVISGGISPHPYPSGKSSMVAGRPRCNSILHLFGSWLFEAALLGVSLPPTPTTRDRVQRHDSVTRRPSAVLADRRMTETQDLPEDVKLEKFELGRAEALGALCRIFCSKKTGEDILPVYLARFYIAIQQGLRVSGGPASPEAIASILLNSEDFFRLDLDGVQILLPDVVNAIEAVLAVEKEPMFKSGAPVSALRSASINILLSILSVPMHLGNLNIRELLPSVSGSLISVRAPTFLHLKPRLINTLTTALQYETDPNNTEMLLGGLMTCVQEAAAYETLPRNRDISGFDIHVSSIHSDPPSIHSSEMGSLKEEDLESPHGSMSLDLASIDTASTLFVKATYLVCHRLITAWKGDLNVSLAALELLCGLARLHFPEQDLLECKRAVRWLCDYIVYQCSRPPPAHSRDLHSSIVAAYRCLSLWLLHYPTLLHDRDSLNIVLEVVELGISGSKSRTKLSGPVVMKQDKDLKPVSMRVRDAAEAVLSLVFNQVGYFPSPCGSESLSSLLDEESLVKQGNVYADGDGPVDHSEAVQFFRYFVLDNSIILALLEEPLGNDQDPHPTVTMLLRGPFGRLAWTMQLRPLPRHKSGLKTHVFNPGRPLPISDLGVHFDYKPKYFPESADRIPLCKADKAIPSLDSLIASDPKLQQSHAKLEKILASQMAMEKQLDEKSQSVQREYPNPETECRAPSVVQEFQTARLFLSHFNLLSLESLKVKICSAGHNMSIRQRKNTGYWNKMQWPVPPLCALNSKESSFVTDLEQLDCMGDRTFDTIHVFYVRSGQKSIKDILTNVNSFTNQLLHASDTVHFMSPSNVPVEIVPQESNRTVGRDFLEFLYSLGSPVNVHTHAGWTGHINTAWRVREKLGDFSGSEEKKTHGGMLYNGEDQVLYWADAVSEIACVIPSRKPKLPHVPHQASAEISQVLKQGSSTERSRAQSLDTDSQSSGFSETETQGSNRKGAKLRTEALITTKVLVAWIENFQDVYTLPIGDMVSMCSTGLEPLGFFQSPQMWEKLTTVICIHPLQTGLYRVHLQGNIGKSLVTPLVDGMVVSRCALGALVRQTALNIGHRRWLEADNCYQPHVRRRLKIQEMVQKYCLKMDTPEFLSHLFCSTP</sequence>
<protein>
    <recommendedName>
        <fullName evidence="2">Ral GTPase-activating protein subunit alpha/beta N-terminal domain-containing protein</fullName>
    </recommendedName>
</protein>
<feature type="region of interest" description="Disordered" evidence="1">
    <location>
        <begin position="1326"/>
        <end position="1362"/>
    </location>
</feature>
<dbReference type="Pfam" id="PF20412">
    <property type="entry name" value="RALGAPB_N"/>
    <property type="match status" value="1"/>
</dbReference>
<dbReference type="SUPFAM" id="SSF111347">
    <property type="entry name" value="Rap/Ran-GAP"/>
    <property type="match status" value="2"/>
</dbReference>
<accession>A0A7R8ZX39</accession>
<evidence type="ECO:0000256" key="1">
    <source>
        <dbReference type="SAM" id="MobiDB-lite"/>
    </source>
</evidence>
<dbReference type="OrthoDB" id="10009983at2759"/>
<dbReference type="GO" id="GO:0051056">
    <property type="term" value="P:regulation of small GTPase mediated signal transduction"/>
    <property type="evidence" value="ECO:0007669"/>
    <property type="project" value="InterPro"/>
</dbReference>
<feature type="compositionally biased region" description="Pro residues" evidence="1">
    <location>
        <begin position="374"/>
        <end position="388"/>
    </location>
</feature>
<organism evidence="3">
    <name type="scientific">Darwinula stevensoni</name>
    <dbReference type="NCBI Taxonomy" id="69355"/>
    <lineage>
        <taxon>Eukaryota</taxon>
        <taxon>Metazoa</taxon>
        <taxon>Ecdysozoa</taxon>
        <taxon>Arthropoda</taxon>
        <taxon>Crustacea</taxon>
        <taxon>Oligostraca</taxon>
        <taxon>Ostracoda</taxon>
        <taxon>Podocopa</taxon>
        <taxon>Podocopida</taxon>
        <taxon>Darwinulocopina</taxon>
        <taxon>Darwinuloidea</taxon>
        <taxon>Darwinulidae</taxon>
        <taxon>Darwinula</taxon>
    </lineage>
</organism>
<dbReference type="EMBL" id="LR899527">
    <property type="protein sequence ID" value="CAD7240127.1"/>
    <property type="molecule type" value="Genomic_DNA"/>
</dbReference>
<feature type="domain" description="Ral GTPase-activating protein subunit alpha/beta N-terminal" evidence="2">
    <location>
        <begin position="142"/>
        <end position="262"/>
    </location>
</feature>
<name>A0A7R8ZX39_9CRUS</name>
<dbReference type="Gene3D" id="3.40.50.11210">
    <property type="entry name" value="Rap/Ran-GAP"/>
    <property type="match status" value="1"/>
</dbReference>
<dbReference type="EMBL" id="CAJPEV010000010">
    <property type="protein sequence ID" value="CAG0878641.1"/>
    <property type="molecule type" value="Genomic_DNA"/>
</dbReference>
<evidence type="ECO:0000259" key="2">
    <source>
        <dbReference type="Pfam" id="PF20412"/>
    </source>
</evidence>
<proteinExistence type="predicted"/>
<dbReference type="PANTHER" id="PTHR21344:SF1">
    <property type="entry name" value="RAL GTPASE-ACTIVATING PROTEIN SUBUNIT BETA"/>
    <property type="match status" value="1"/>
</dbReference>
<dbReference type="InterPro" id="IPR046859">
    <property type="entry name" value="RGPA/RALGAPB_N"/>
</dbReference>
<evidence type="ECO:0000313" key="4">
    <source>
        <dbReference type="Proteomes" id="UP000677054"/>
    </source>
</evidence>
<feature type="compositionally biased region" description="Polar residues" evidence="1">
    <location>
        <begin position="1326"/>
        <end position="1359"/>
    </location>
</feature>
<dbReference type="InterPro" id="IPR035974">
    <property type="entry name" value="Rap/Ran-GAP_sf"/>
</dbReference>
<dbReference type="InterPro" id="IPR039930">
    <property type="entry name" value="RALGAPB"/>
</dbReference>
<feature type="region of interest" description="Disordered" evidence="1">
    <location>
        <begin position="369"/>
        <end position="416"/>
    </location>
</feature>
<dbReference type="GO" id="GO:0005096">
    <property type="term" value="F:GTPase activator activity"/>
    <property type="evidence" value="ECO:0007669"/>
    <property type="project" value="InterPro"/>
</dbReference>
<gene>
    <name evidence="3" type="ORF">DSTB1V02_LOCUS161</name>
</gene>
<dbReference type="Proteomes" id="UP000677054">
    <property type="component" value="Unassembled WGS sequence"/>
</dbReference>
<keyword evidence="4" id="KW-1185">Reference proteome</keyword>
<evidence type="ECO:0000313" key="3">
    <source>
        <dbReference type="EMBL" id="CAD7240127.1"/>
    </source>
</evidence>